<name>A0A2N9H589_FAGSY</name>
<evidence type="ECO:0000259" key="1">
    <source>
        <dbReference type="Pfam" id="PF24626"/>
    </source>
</evidence>
<dbReference type="Gene3D" id="3.30.420.10">
    <property type="entry name" value="Ribonuclease H-like superfamily/Ribonuclease H"/>
    <property type="match status" value="1"/>
</dbReference>
<dbReference type="PANTHER" id="PTHR45835">
    <property type="entry name" value="YALI0A06105P"/>
    <property type="match status" value="1"/>
</dbReference>
<gene>
    <name evidence="2" type="ORF">FSB_LOCUS37508</name>
</gene>
<accession>A0A2N9H589</accession>
<dbReference type="InterPro" id="IPR012337">
    <property type="entry name" value="RNaseH-like_sf"/>
</dbReference>
<dbReference type="Pfam" id="PF24626">
    <property type="entry name" value="SH3_Tf2-1"/>
    <property type="match status" value="1"/>
</dbReference>
<feature type="domain" description="Tf2-1-like SH3-like" evidence="1">
    <location>
        <begin position="103"/>
        <end position="155"/>
    </location>
</feature>
<dbReference type="SUPFAM" id="SSF53098">
    <property type="entry name" value="Ribonuclease H-like"/>
    <property type="match status" value="1"/>
</dbReference>
<dbReference type="PANTHER" id="PTHR45835:SF99">
    <property type="entry name" value="CHROMO DOMAIN-CONTAINING PROTEIN-RELATED"/>
    <property type="match status" value="1"/>
</dbReference>
<dbReference type="GO" id="GO:0003676">
    <property type="term" value="F:nucleic acid binding"/>
    <property type="evidence" value="ECO:0007669"/>
    <property type="project" value="InterPro"/>
</dbReference>
<dbReference type="InterPro" id="IPR036397">
    <property type="entry name" value="RNaseH_sf"/>
</dbReference>
<organism evidence="2">
    <name type="scientific">Fagus sylvatica</name>
    <name type="common">Beechnut</name>
    <dbReference type="NCBI Taxonomy" id="28930"/>
    <lineage>
        <taxon>Eukaryota</taxon>
        <taxon>Viridiplantae</taxon>
        <taxon>Streptophyta</taxon>
        <taxon>Embryophyta</taxon>
        <taxon>Tracheophyta</taxon>
        <taxon>Spermatophyta</taxon>
        <taxon>Magnoliopsida</taxon>
        <taxon>eudicotyledons</taxon>
        <taxon>Gunneridae</taxon>
        <taxon>Pentapetalae</taxon>
        <taxon>rosids</taxon>
        <taxon>fabids</taxon>
        <taxon>Fagales</taxon>
        <taxon>Fagaceae</taxon>
        <taxon>Fagus</taxon>
    </lineage>
</organism>
<evidence type="ECO:0000313" key="2">
    <source>
        <dbReference type="EMBL" id="SPD09626.1"/>
    </source>
</evidence>
<sequence length="195" mass="22924">MYLWCFTSANPKQWVCWLAWAEFCYNTSWHSTIKRTPFEVVYGREPPSLLTYISGTAKVVVVEQELLQRDQVLQELKQNIKTSQNRMKQVYDRRHREKDYAVGDWVYLRLQPYRQTSISLRKNLKLAPRYYGPFKILRRIGAVAYKLDLPAESKNSPSDATWENLEFLRKQFPGYVLEDKDHAKEGGVVTVIRGA</sequence>
<dbReference type="AlphaFoldDB" id="A0A2N9H589"/>
<proteinExistence type="predicted"/>
<dbReference type="InterPro" id="IPR056924">
    <property type="entry name" value="SH3_Tf2-1"/>
</dbReference>
<reference evidence="2" key="1">
    <citation type="submission" date="2018-02" db="EMBL/GenBank/DDBJ databases">
        <authorList>
            <person name="Cohen D.B."/>
            <person name="Kent A.D."/>
        </authorList>
    </citation>
    <scope>NUCLEOTIDE SEQUENCE</scope>
</reference>
<protein>
    <recommendedName>
        <fullName evidence="1">Tf2-1-like SH3-like domain-containing protein</fullName>
    </recommendedName>
</protein>
<dbReference type="EMBL" id="OIVN01003223">
    <property type="protein sequence ID" value="SPD09626.1"/>
    <property type="molecule type" value="Genomic_DNA"/>
</dbReference>